<sequence>MSLVIGGEAHAAASTHTKVIDLFSEDLTGVIHFVLSVELAEMMQKLRMALNTVIKNRLVWPPPRGAPFLEAVSYRLRCMQPAIDSWMVTLFHHAVTSTFACPPSR</sequence>
<evidence type="ECO:0000313" key="2">
    <source>
        <dbReference type="Proteomes" id="UP001189429"/>
    </source>
</evidence>
<reference evidence="1" key="1">
    <citation type="submission" date="2023-10" db="EMBL/GenBank/DDBJ databases">
        <authorList>
            <person name="Chen Y."/>
            <person name="Shah S."/>
            <person name="Dougan E. K."/>
            <person name="Thang M."/>
            <person name="Chan C."/>
        </authorList>
    </citation>
    <scope>NUCLEOTIDE SEQUENCE [LARGE SCALE GENOMIC DNA]</scope>
</reference>
<protein>
    <submittedName>
        <fullName evidence="1">Uncharacterized protein</fullName>
    </submittedName>
</protein>
<dbReference type="Proteomes" id="UP001189429">
    <property type="component" value="Unassembled WGS sequence"/>
</dbReference>
<name>A0ABN9XZP0_9DINO</name>
<gene>
    <name evidence="1" type="ORF">PCOR1329_LOCUS80320</name>
</gene>
<organism evidence="1 2">
    <name type="scientific">Prorocentrum cordatum</name>
    <dbReference type="NCBI Taxonomy" id="2364126"/>
    <lineage>
        <taxon>Eukaryota</taxon>
        <taxon>Sar</taxon>
        <taxon>Alveolata</taxon>
        <taxon>Dinophyceae</taxon>
        <taxon>Prorocentrales</taxon>
        <taxon>Prorocentraceae</taxon>
        <taxon>Prorocentrum</taxon>
    </lineage>
</organism>
<evidence type="ECO:0000313" key="1">
    <source>
        <dbReference type="EMBL" id="CAK0904215.1"/>
    </source>
</evidence>
<dbReference type="EMBL" id="CAUYUJ010021372">
    <property type="protein sequence ID" value="CAK0904215.1"/>
    <property type="molecule type" value="Genomic_DNA"/>
</dbReference>
<comment type="caution">
    <text evidence="1">The sequence shown here is derived from an EMBL/GenBank/DDBJ whole genome shotgun (WGS) entry which is preliminary data.</text>
</comment>
<proteinExistence type="predicted"/>
<accession>A0ABN9XZP0</accession>
<keyword evidence="2" id="KW-1185">Reference proteome</keyword>